<dbReference type="InterPro" id="IPR012341">
    <property type="entry name" value="6hp_glycosidase-like_sf"/>
</dbReference>
<dbReference type="SUPFAM" id="SSF48208">
    <property type="entry name" value="Six-hairpin glycosidases"/>
    <property type="match status" value="1"/>
</dbReference>
<evidence type="ECO:0000313" key="1">
    <source>
        <dbReference type="EMBL" id="NBC68167.1"/>
    </source>
</evidence>
<accession>A0A7X4YKQ0</accession>
<evidence type="ECO:0000313" key="2">
    <source>
        <dbReference type="Proteomes" id="UP000558113"/>
    </source>
</evidence>
<dbReference type="Gene3D" id="1.50.10.10">
    <property type="match status" value="1"/>
</dbReference>
<dbReference type="Proteomes" id="UP000558113">
    <property type="component" value="Unassembled WGS sequence"/>
</dbReference>
<protein>
    <recommendedName>
        <fullName evidence="3">Alpha-L-rhamnosidase six-hairpin glycosidase domain-containing protein</fullName>
    </recommendedName>
</protein>
<organism evidence="1 2">
    <name type="scientific">Paenibacillus sacheonensis</name>
    <dbReference type="NCBI Taxonomy" id="742054"/>
    <lineage>
        <taxon>Bacteria</taxon>
        <taxon>Bacillati</taxon>
        <taxon>Bacillota</taxon>
        <taxon>Bacilli</taxon>
        <taxon>Bacillales</taxon>
        <taxon>Paenibacillaceae</taxon>
        <taxon>Paenibacillus</taxon>
    </lineage>
</organism>
<comment type="caution">
    <text evidence="1">The sequence shown here is derived from an EMBL/GenBank/DDBJ whole genome shotgun (WGS) entry which is preliminary data.</text>
</comment>
<dbReference type="EMBL" id="JAAAMU010000002">
    <property type="protein sequence ID" value="NBC68167.1"/>
    <property type="molecule type" value="Genomic_DNA"/>
</dbReference>
<name>A0A7X4YKQ0_9BACL</name>
<dbReference type="OrthoDB" id="5164802at2"/>
<reference evidence="1 2" key="1">
    <citation type="submission" date="2020-01" db="EMBL/GenBank/DDBJ databases">
        <title>Paenibacillus soybeanensis sp. nov. isolated from the nodules of soybean (Glycine max(L.) Merr).</title>
        <authorList>
            <person name="Wang H."/>
        </authorList>
    </citation>
    <scope>NUCLEOTIDE SEQUENCE [LARGE SCALE GENOMIC DNA]</scope>
    <source>
        <strain evidence="1 2">DSM 23054</strain>
    </source>
</reference>
<dbReference type="RefSeq" id="WP_161694714.1">
    <property type="nucleotide sequence ID" value="NZ_JAAAMU010000002.1"/>
</dbReference>
<gene>
    <name evidence="1" type="ORF">GT003_04045</name>
</gene>
<dbReference type="AlphaFoldDB" id="A0A7X4YKQ0"/>
<sequence>MTEQDKDAIIGLWPRTRSKRVFLHRPLDAMLVEARPDMTVLLKDAWGRKGDWRAGFGFAFAAEGERPAMLPHEQAEQRLPIPKVPVYECRIHQGGAEHRLTALVTEDQEGNGRLHLYLRVRNRHPKRILKGDWYFIRAEGPFSRFYVHPNEDYVPYMSSERLWPTAEALALDTADGCSGALRNAEGRASARYRVSREAGIEVIADGKPFQGAVRMGLRLEPGESAVMEWEIPYPILDSGKSAASKAANAVQPGDGPMLDMEEAMARCRRIWDEAMSGGMTIAVPDPLVQQVFDTTTMNHFQLLAQKDGASPVLPGQGGFNDYSVVYSWEAVHYIRALDRLGYGATVERVLDYFLSTQDGSAGPEGDISSAEGSFRPHIHWMCETGVVLGMLAGHYWMTRDASWLARVAECAVRACEWVTRERAAAKAAAGDSRPKHYGLLPPGRVHDWPDKGYFFFSDAQTWRGLHDMARALNHIGRPEGQRYLEEAEDYRACILRAVDNATHVLADGMSWVANEVYAKPGDQVGVYALDGPISLVDTGLWSVDDPRLEELEQLLRDRGSLNDLFGSKLPEMEDAQLGLLQQGFANGPVDLYYVNTVERVWHRIWRKRGRREDALRYFWSMMGYSTTLDTGHTHERYCPQLPWLSPWQPNGSANGRLFDMIADSLFEASDEGLHLLPCVPASWLERGKTIEVERASTPFGPVAFRVARESDRILAVELEASEELGLIRVTVPAAAGTIVAVSVEDAGGNVAHSKVEQDGETVSFSNPNRRVRIAFELGGD</sequence>
<keyword evidence="2" id="KW-1185">Reference proteome</keyword>
<dbReference type="InterPro" id="IPR008928">
    <property type="entry name" value="6-hairpin_glycosidase_sf"/>
</dbReference>
<dbReference type="GO" id="GO:0005975">
    <property type="term" value="P:carbohydrate metabolic process"/>
    <property type="evidence" value="ECO:0007669"/>
    <property type="project" value="InterPro"/>
</dbReference>
<evidence type="ECO:0008006" key="3">
    <source>
        <dbReference type="Google" id="ProtNLM"/>
    </source>
</evidence>
<proteinExistence type="predicted"/>